<evidence type="ECO:0000259" key="4">
    <source>
        <dbReference type="PROSITE" id="PS51118"/>
    </source>
</evidence>
<organism evidence="5 6">
    <name type="scientific">Nocardia amamiensis</name>
    <dbReference type="NCBI Taxonomy" id="404578"/>
    <lineage>
        <taxon>Bacteria</taxon>
        <taxon>Bacillati</taxon>
        <taxon>Actinomycetota</taxon>
        <taxon>Actinomycetes</taxon>
        <taxon>Mycobacteriales</taxon>
        <taxon>Nocardiaceae</taxon>
        <taxon>Nocardia</taxon>
    </lineage>
</organism>
<gene>
    <name evidence="5" type="ORF">IU459_19140</name>
</gene>
<keyword evidence="1" id="KW-0805">Transcription regulation</keyword>
<evidence type="ECO:0000313" key="5">
    <source>
        <dbReference type="EMBL" id="MBF6299638.1"/>
    </source>
</evidence>
<comment type="caution">
    <text evidence="5">The sequence shown here is derived from an EMBL/GenBank/DDBJ whole genome shotgun (WGS) entry which is preliminary data.</text>
</comment>
<keyword evidence="2" id="KW-0238">DNA-binding</keyword>
<evidence type="ECO:0000256" key="2">
    <source>
        <dbReference type="ARBA" id="ARBA00023125"/>
    </source>
</evidence>
<dbReference type="SUPFAM" id="SSF46785">
    <property type="entry name" value="Winged helix' DNA-binding domain"/>
    <property type="match status" value="1"/>
</dbReference>
<keyword evidence="6" id="KW-1185">Reference proteome</keyword>
<accession>A0ABS0CXW2</accession>
<dbReference type="InterPro" id="IPR002577">
    <property type="entry name" value="HTH_HxlR"/>
</dbReference>
<dbReference type="PANTHER" id="PTHR33204">
    <property type="entry name" value="TRANSCRIPTIONAL REGULATOR, MARR FAMILY"/>
    <property type="match status" value="1"/>
</dbReference>
<name>A0ABS0CXW2_9NOCA</name>
<reference evidence="5 6" key="1">
    <citation type="submission" date="2020-10" db="EMBL/GenBank/DDBJ databases">
        <title>Identification of Nocardia species via Next-generation sequencing and recognition of intraspecies genetic diversity.</title>
        <authorList>
            <person name="Li P."/>
            <person name="Li P."/>
            <person name="Lu B."/>
        </authorList>
    </citation>
    <scope>NUCLEOTIDE SEQUENCE [LARGE SCALE GENOMIC DNA]</scope>
    <source>
        <strain evidence="5 6">BJ06-0157</strain>
    </source>
</reference>
<dbReference type="EMBL" id="JADLQX010000013">
    <property type="protein sequence ID" value="MBF6299638.1"/>
    <property type="molecule type" value="Genomic_DNA"/>
</dbReference>
<sequence>MPGKRYNCAVEVTVDLIGGKWKPVILAHLKEGVHRYGELRRRMPSTSEKMLVQQLRELESDGLVHRTVFDTVPPQVEYTLTDEGQTLVPVLTALYDWGEERAARTGLAFPAFSEATPGPANAQVGIEPSQ</sequence>
<evidence type="ECO:0000256" key="3">
    <source>
        <dbReference type="ARBA" id="ARBA00023163"/>
    </source>
</evidence>
<evidence type="ECO:0000256" key="1">
    <source>
        <dbReference type="ARBA" id="ARBA00023015"/>
    </source>
</evidence>
<proteinExistence type="predicted"/>
<protein>
    <submittedName>
        <fullName evidence="5">Helix-turn-helix transcriptional regulator</fullName>
    </submittedName>
</protein>
<dbReference type="RefSeq" id="WP_195130897.1">
    <property type="nucleotide sequence ID" value="NZ_JADLQX010000013.1"/>
</dbReference>
<dbReference type="InterPro" id="IPR036388">
    <property type="entry name" value="WH-like_DNA-bd_sf"/>
</dbReference>
<dbReference type="Pfam" id="PF01638">
    <property type="entry name" value="HxlR"/>
    <property type="match status" value="1"/>
</dbReference>
<feature type="domain" description="HTH hxlR-type" evidence="4">
    <location>
        <begin position="8"/>
        <end position="106"/>
    </location>
</feature>
<dbReference type="Gene3D" id="1.10.10.10">
    <property type="entry name" value="Winged helix-like DNA-binding domain superfamily/Winged helix DNA-binding domain"/>
    <property type="match status" value="1"/>
</dbReference>
<dbReference type="Proteomes" id="UP000702209">
    <property type="component" value="Unassembled WGS sequence"/>
</dbReference>
<keyword evidence="3" id="KW-0804">Transcription</keyword>
<evidence type="ECO:0000313" key="6">
    <source>
        <dbReference type="Proteomes" id="UP000702209"/>
    </source>
</evidence>
<dbReference type="PANTHER" id="PTHR33204:SF29">
    <property type="entry name" value="TRANSCRIPTIONAL REGULATOR"/>
    <property type="match status" value="1"/>
</dbReference>
<dbReference type="PROSITE" id="PS51118">
    <property type="entry name" value="HTH_HXLR"/>
    <property type="match status" value="1"/>
</dbReference>
<dbReference type="InterPro" id="IPR036390">
    <property type="entry name" value="WH_DNA-bd_sf"/>
</dbReference>